<dbReference type="AlphaFoldDB" id="A0A8E2JCY5"/>
<evidence type="ECO:0008006" key="3">
    <source>
        <dbReference type="Google" id="ProtNLM"/>
    </source>
</evidence>
<dbReference type="EMBL" id="KV745091">
    <property type="protein sequence ID" value="OCK77939.1"/>
    <property type="molecule type" value="Genomic_DNA"/>
</dbReference>
<keyword evidence="2" id="KW-1185">Reference proteome</keyword>
<protein>
    <recommendedName>
        <fullName evidence="3">F-box domain-containing protein</fullName>
    </recommendedName>
</protein>
<accession>A0A8E2JCY5</accession>
<proteinExistence type="predicted"/>
<dbReference type="Proteomes" id="UP000250266">
    <property type="component" value="Unassembled WGS sequence"/>
</dbReference>
<organism evidence="1 2">
    <name type="scientific">Lepidopterella palustris CBS 459.81</name>
    <dbReference type="NCBI Taxonomy" id="1314670"/>
    <lineage>
        <taxon>Eukaryota</taxon>
        <taxon>Fungi</taxon>
        <taxon>Dikarya</taxon>
        <taxon>Ascomycota</taxon>
        <taxon>Pezizomycotina</taxon>
        <taxon>Dothideomycetes</taxon>
        <taxon>Pleosporomycetidae</taxon>
        <taxon>Mytilinidiales</taxon>
        <taxon>Argynnaceae</taxon>
        <taxon>Lepidopterella</taxon>
    </lineage>
</organism>
<dbReference type="OrthoDB" id="5279806at2759"/>
<sequence>MADCATRIAYIAEIMLLIIQYCDLDTFLSLRLTSQALRSLIQKYERSLVLPVARNTLPPGGQLPKLRPHHEEYDFDYLMDTFIPHQLATIAIDRHRFCRPSVAWEYGFPANSPDGDQIRQRIAHGFRILRQLSNIAREVNATPARKLPKIRHVVVSRLLRGGSEEVKRRENMILKRRNLLYENLGRMEIEDFLLMRELVRGAFITVTRAPVDELNQLLGPGHLTKCDLLPLGDRPAASSDTMASWADWYILSSGTSLFWDQWWGRNSIPNRSSLLQKLNAAGCKRSRDQLDIERWCAQGFLDNFKNMAPFIPGMLHYQLGRRLSESWIWVADHWEPAPVDTLGCVAFQVDIPPPPHDAGCCRNGPRNGLVKMGEEFGYPCGHRPLGVHGPTRPDE</sequence>
<evidence type="ECO:0000313" key="1">
    <source>
        <dbReference type="EMBL" id="OCK77939.1"/>
    </source>
</evidence>
<evidence type="ECO:0000313" key="2">
    <source>
        <dbReference type="Proteomes" id="UP000250266"/>
    </source>
</evidence>
<name>A0A8E2JCY5_9PEZI</name>
<gene>
    <name evidence="1" type="ORF">K432DRAFT_104708</name>
</gene>
<reference evidence="1 2" key="1">
    <citation type="journal article" date="2016" name="Nat. Commun.">
        <title>Ectomycorrhizal ecology is imprinted in the genome of the dominant symbiotic fungus Cenococcum geophilum.</title>
        <authorList>
            <consortium name="DOE Joint Genome Institute"/>
            <person name="Peter M."/>
            <person name="Kohler A."/>
            <person name="Ohm R.A."/>
            <person name="Kuo A."/>
            <person name="Krutzmann J."/>
            <person name="Morin E."/>
            <person name="Arend M."/>
            <person name="Barry K.W."/>
            <person name="Binder M."/>
            <person name="Choi C."/>
            <person name="Clum A."/>
            <person name="Copeland A."/>
            <person name="Grisel N."/>
            <person name="Haridas S."/>
            <person name="Kipfer T."/>
            <person name="LaButti K."/>
            <person name="Lindquist E."/>
            <person name="Lipzen A."/>
            <person name="Maire R."/>
            <person name="Meier B."/>
            <person name="Mihaltcheva S."/>
            <person name="Molinier V."/>
            <person name="Murat C."/>
            <person name="Poggeler S."/>
            <person name="Quandt C.A."/>
            <person name="Sperisen C."/>
            <person name="Tritt A."/>
            <person name="Tisserant E."/>
            <person name="Crous P.W."/>
            <person name="Henrissat B."/>
            <person name="Nehls U."/>
            <person name="Egli S."/>
            <person name="Spatafora J.W."/>
            <person name="Grigoriev I.V."/>
            <person name="Martin F.M."/>
        </authorList>
    </citation>
    <scope>NUCLEOTIDE SEQUENCE [LARGE SCALE GENOMIC DNA]</scope>
    <source>
        <strain evidence="1 2">CBS 459.81</strain>
    </source>
</reference>